<dbReference type="Pfam" id="PF20142">
    <property type="entry name" value="Scaffold"/>
    <property type="match status" value="1"/>
</dbReference>
<proteinExistence type="inferred from homology"/>
<keyword evidence="5 7" id="KW-0573">Peptidoglycan synthesis</keyword>
<dbReference type="RefSeq" id="WP_094415403.1">
    <property type="nucleotide sequence ID" value="NZ_NOXV01000281.1"/>
</dbReference>
<comment type="caution">
    <text evidence="9">The sequence shown here is derived from an EMBL/GenBank/DDBJ whole genome shotgun (WGS) entry which is preliminary data.</text>
</comment>
<sequence length="519" mass="60055">MIRLLQMLVLAILFTILACKRDRDNTGKAHVEEKAIMIDSTSINAFFAKYPEFNEFSPEVKELYKKHNYHYIWHDRKGLIEFAEVLFNRVTQIDKEGLPLKIPYSEKLNALFFNNASSRPDLDAELLVSAMYFYWAHKVYKGLDDKESRETGWYLPREKVSYVAYLDTLMKDPGKIDNDKGEMFAQYYNLKKALHRYREIEKNGGWGTITLPEGIKVIKPGDSLTAVSQVRKRLHMEGYLDRDSGSSIFDKELTEGLTQYAMRHRQTPEKTITPALLKDLNTPVGDRIKTISVNMERCRWVSPEINTAKEFIAVNIPSYWLVYSRDGSQVLTSRVVVGKDVNKTIVFSGQLSYLVFSPYWNVPNSILEEEIKPKLEKNPNYLEEHNMEWYGKRVRQKPGSNNSLGLVKFMFPNSNNIYLHDTPAKSLFKKDERAYSHGCVRVEKARELAIAITKNDGGWNAKKVDHAMNSGKENSYILKKKIPVYIAYFTAWADDKGSVAFFEDVYERDNRLAAMLYIQ</sequence>
<evidence type="ECO:0000313" key="9">
    <source>
        <dbReference type="EMBL" id="OYQ35664.1"/>
    </source>
</evidence>
<accession>A0A255Z411</accession>
<dbReference type="InterPro" id="IPR038063">
    <property type="entry name" value="Transpep_catalytic_dom"/>
</dbReference>
<evidence type="ECO:0000256" key="4">
    <source>
        <dbReference type="ARBA" id="ARBA00022960"/>
    </source>
</evidence>
<feature type="active site" description="Proton donor/acceptor" evidence="7">
    <location>
        <position position="420"/>
    </location>
</feature>
<dbReference type="Proteomes" id="UP000216605">
    <property type="component" value="Unassembled WGS sequence"/>
</dbReference>
<dbReference type="InterPro" id="IPR045380">
    <property type="entry name" value="LD_TPept_scaffold_dom"/>
</dbReference>
<keyword evidence="4 7" id="KW-0133">Cell shape</keyword>
<organism evidence="9 10">
    <name type="scientific">Flavobacterium cyanobacteriorum</name>
    <dbReference type="NCBI Taxonomy" id="2022802"/>
    <lineage>
        <taxon>Bacteria</taxon>
        <taxon>Pseudomonadati</taxon>
        <taxon>Bacteroidota</taxon>
        <taxon>Flavobacteriia</taxon>
        <taxon>Flavobacteriales</taxon>
        <taxon>Flavobacteriaceae</taxon>
        <taxon>Flavobacterium</taxon>
    </lineage>
</organism>
<name>A0A255Z411_9FLAO</name>
<keyword evidence="10" id="KW-1185">Reference proteome</keyword>
<dbReference type="GO" id="GO:0009252">
    <property type="term" value="P:peptidoglycan biosynthetic process"/>
    <property type="evidence" value="ECO:0007669"/>
    <property type="project" value="UniProtKB-UniPathway"/>
</dbReference>
<dbReference type="InterPro" id="IPR005490">
    <property type="entry name" value="LD_TPept_cat_dom"/>
</dbReference>
<comment type="similarity">
    <text evidence="2">Belongs to the YkuD family.</text>
</comment>
<comment type="pathway">
    <text evidence="1 7">Cell wall biogenesis; peptidoglycan biosynthesis.</text>
</comment>
<dbReference type="Pfam" id="PF03734">
    <property type="entry name" value="YkuD"/>
    <property type="match status" value="1"/>
</dbReference>
<keyword evidence="6 7" id="KW-0961">Cell wall biogenesis/degradation</keyword>
<dbReference type="UniPathway" id="UPA00219"/>
<dbReference type="EMBL" id="NOXV01000281">
    <property type="protein sequence ID" value="OYQ35664.1"/>
    <property type="molecule type" value="Genomic_DNA"/>
</dbReference>
<gene>
    <name evidence="9" type="ORF">CHU92_10650</name>
</gene>
<feature type="domain" description="L,D-TPase catalytic" evidence="8">
    <location>
        <begin position="310"/>
        <end position="467"/>
    </location>
</feature>
<dbReference type="PROSITE" id="PS52029">
    <property type="entry name" value="LD_TPASE"/>
    <property type="match status" value="1"/>
</dbReference>
<dbReference type="PANTHER" id="PTHR41533">
    <property type="entry name" value="L,D-TRANSPEPTIDASE HI_1667-RELATED"/>
    <property type="match status" value="1"/>
</dbReference>
<evidence type="ECO:0000256" key="1">
    <source>
        <dbReference type="ARBA" id="ARBA00004752"/>
    </source>
</evidence>
<dbReference type="InterPro" id="IPR052905">
    <property type="entry name" value="LD-transpeptidase_YkuD-like"/>
</dbReference>
<dbReference type="Gene3D" id="2.40.440.10">
    <property type="entry name" value="L,D-transpeptidase catalytic domain-like"/>
    <property type="match status" value="1"/>
</dbReference>
<evidence type="ECO:0000256" key="6">
    <source>
        <dbReference type="ARBA" id="ARBA00023316"/>
    </source>
</evidence>
<dbReference type="CDD" id="cd16913">
    <property type="entry name" value="YkuD_like"/>
    <property type="match status" value="1"/>
</dbReference>
<feature type="active site" description="Nucleophile" evidence="7">
    <location>
        <position position="439"/>
    </location>
</feature>
<dbReference type="GO" id="GO:0016740">
    <property type="term" value="F:transferase activity"/>
    <property type="evidence" value="ECO:0007669"/>
    <property type="project" value="UniProtKB-KW"/>
</dbReference>
<evidence type="ECO:0000256" key="3">
    <source>
        <dbReference type="ARBA" id="ARBA00022679"/>
    </source>
</evidence>
<evidence type="ECO:0000256" key="5">
    <source>
        <dbReference type="ARBA" id="ARBA00022984"/>
    </source>
</evidence>
<dbReference type="PANTHER" id="PTHR41533:SF2">
    <property type="entry name" value="BLR7131 PROTEIN"/>
    <property type="match status" value="1"/>
</dbReference>
<dbReference type="PROSITE" id="PS51257">
    <property type="entry name" value="PROKAR_LIPOPROTEIN"/>
    <property type="match status" value="1"/>
</dbReference>
<evidence type="ECO:0000256" key="2">
    <source>
        <dbReference type="ARBA" id="ARBA00005992"/>
    </source>
</evidence>
<evidence type="ECO:0000256" key="7">
    <source>
        <dbReference type="PROSITE-ProRule" id="PRU01373"/>
    </source>
</evidence>
<keyword evidence="3" id="KW-0808">Transferase</keyword>
<dbReference type="GO" id="GO:0071555">
    <property type="term" value="P:cell wall organization"/>
    <property type="evidence" value="ECO:0007669"/>
    <property type="project" value="UniProtKB-UniRule"/>
</dbReference>
<dbReference type="GO" id="GO:0004180">
    <property type="term" value="F:carboxypeptidase activity"/>
    <property type="evidence" value="ECO:0007669"/>
    <property type="project" value="UniProtKB-ARBA"/>
</dbReference>
<evidence type="ECO:0000259" key="8">
    <source>
        <dbReference type="PROSITE" id="PS52029"/>
    </source>
</evidence>
<dbReference type="OrthoDB" id="9778545at2"/>
<dbReference type="GO" id="GO:0008360">
    <property type="term" value="P:regulation of cell shape"/>
    <property type="evidence" value="ECO:0007669"/>
    <property type="project" value="UniProtKB-UniRule"/>
</dbReference>
<protein>
    <submittedName>
        <fullName evidence="9">L,D-transpeptidase</fullName>
    </submittedName>
</protein>
<dbReference type="SUPFAM" id="SSF141523">
    <property type="entry name" value="L,D-transpeptidase catalytic domain-like"/>
    <property type="match status" value="1"/>
</dbReference>
<dbReference type="AlphaFoldDB" id="A0A255Z411"/>
<reference evidence="9 10" key="1">
    <citation type="submission" date="2017-07" db="EMBL/GenBank/DDBJ databases">
        <title>Flavobacterium cyanobacteriorum sp. nov., isolated from cyanobacterial aggregates in a eutrophic lake.</title>
        <authorList>
            <person name="Cai H."/>
        </authorList>
    </citation>
    <scope>NUCLEOTIDE SEQUENCE [LARGE SCALE GENOMIC DNA]</scope>
    <source>
        <strain evidence="9 10">TH021</strain>
    </source>
</reference>
<evidence type="ECO:0000313" key="10">
    <source>
        <dbReference type="Proteomes" id="UP000216605"/>
    </source>
</evidence>